<evidence type="ECO:0000256" key="3">
    <source>
        <dbReference type="ARBA" id="ARBA00022763"/>
    </source>
</evidence>
<sequence>MLCGRFTLTVPIEELVEQFLIDEVVDEWAPRFNVAPSQIVLSLISSKGKRRAGPIQWGLIPFWVKNPGKWKPLINARSESLEEKASFKHLLNKRRTVILADSFYEWERKDGKKHPHRFMLKNKEPFAFAGLWDRQENEDSSIVSSAILTTAANDLVRPVHDRMPVILKGEDDINRWLSTGEYSFSEVKHLLEPMPAEEMTVYKVSDSVNSPRNDFRSCVEPMQNLS</sequence>
<dbReference type="Proteomes" id="UP000265801">
    <property type="component" value="Unassembled WGS sequence"/>
</dbReference>
<reference evidence="9 10" key="1">
    <citation type="submission" date="2018-09" db="EMBL/GenBank/DDBJ databases">
        <title>Bacillus saliacetes sp. nov., isolated from Thai shrimp paste (Ka-pi).</title>
        <authorList>
            <person name="Daroonpunt R."/>
            <person name="Tanasupawat S."/>
            <person name="Yiamsombut S."/>
        </authorList>
    </citation>
    <scope>NUCLEOTIDE SEQUENCE [LARGE SCALE GENOMIC DNA]</scope>
    <source>
        <strain evidence="9 10">SKP7-4</strain>
    </source>
</reference>
<dbReference type="GO" id="GO:0006508">
    <property type="term" value="P:proteolysis"/>
    <property type="evidence" value="ECO:0007669"/>
    <property type="project" value="UniProtKB-KW"/>
</dbReference>
<gene>
    <name evidence="9" type="ORF">D3H55_21635</name>
</gene>
<keyword evidence="10" id="KW-1185">Reference proteome</keyword>
<evidence type="ECO:0000256" key="6">
    <source>
        <dbReference type="ARBA" id="ARBA00023125"/>
    </source>
</evidence>
<evidence type="ECO:0000256" key="4">
    <source>
        <dbReference type="ARBA" id="ARBA00022801"/>
    </source>
</evidence>
<dbReference type="GO" id="GO:0003697">
    <property type="term" value="F:single-stranded DNA binding"/>
    <property type="evidence" value="ECO:0007669"/>
    <property type="project" value="InterPro"/>
</dbReference>
<evidence type="ECO:0000313" key="10">
    <source>
        <dbReference type="Proteomes" id="UP000265801"/>
    </source>
</evidence>
<comment type="similarity">
    <text evidence="1 8">Belongs to the SOS response-associated peptidase family.</text>
</comment>
<evidence type="ECO:0000313" key="9">
    <source>
        <dbReference type="EMBL" id="RIW28493.1"/>
    </source>
</evidence>
<dbReference type="OrthoDB" id="9782620at2"/>
<evidence type="ECO:0000256" key="1">
    <source>
        <dbReference type="ARBA" id="ARBA00008136"/>
    </source>
</evidence>
<dbReference type="GO" id="GO:0016829">
    <property type="term" value="F:lyase activity"/>
    <property type="evidence" value="ECO:0007669"/>
    <property type="project" value="UniProtKB-KW"/>
</dbReference>
<dbReference type="GO" id="GO:0106300">
    <property type="term" value="P:protein-DNA covalent cross-linking repair"/>
    <property type="evidence" value="ECO:0007669"/>
    <property type="project" value="InterPro"/>
</dbReference>
<keyword evidence="4 8" id="KW-0378">Hydrolase</keyword>
<dbReference type="InterPro" id="IPR036590">
    <property type="entry name" value="SRAP-like"/>
</dbReference>
<comment type="caution">
    <text evidence="9">The sequence shown here is derived from an EMBL/GenBank/DDBJ whole genome shotgun (WGS) entry which is preliminary data.</text>
</comment>
<dbReference type="EMBL" id="QXIR01000044">
    <property type="protein sequence ID" value="RIW28493.1"/>
    <property type="molecule type" value="Genomic_DNA"/>
</dbReference>
<dbReference type="PANTHER" id="PTHR13604:SF0">
    <property type="entry name" value="ABASIC SITE PROCESSING PROTEIN HMCES"/>
    <property type="match status" value="1"/>
</dbReference>
<dbReference type="EC" id="3.4.-.-" evidence="8"/>
<keyword evidence="6" id="KW-0238">DNA-binding</keyword>
<dbReference type="GO" id="GO:0008233">
    <property type="term" value="F:peptidase activity"/>
    <property type="evidence" value="ECO:0007669"/>
    <property type="project" value="UniProtKB-KW"/>
</dbReference>
<evidence type="ECO:0000256" key="8">
    <source>
        <dbReference type="RuleBase" id="RU364100"/>
    </source>
</evidence>
<dbReference type="Pfam" id="PF02586">
    <property type="entry name" value="SRAP"/>
    <property type="match status" value="1"/>
</dbReference>
<keyword evidence="2 8" id="KW-0645">Protease</keyword>
<dbReference type="InterPro" id="IPR003738">
    <property type="entry name" value="SRAP"/>
</dbReference>
<accession>A0A3A1QTU2</accession>
<dbReference type="SUPFAM" id="SSF143081">
    <property type="entry name" value="BB1717-like"/>
    <property type="match status" value="1"/>
</dbReference>
<proteinExistence type="inferred from homology"/>
<dbReference type="AlphaFoldDB" id="A0A3A1QTU2"/>
<keyword evidence="5" id="KW-0190">Covalent protein-DNA linkage</keyword>
<evidence type="ECO:0000256" key="2">
    <source>
        <dbReference type="ARBA" id="ARBA00022670"/>
    </source>
</evidence>
<dbReference type="Gene3D" id="3.90.1680.10">
    <property type="entry name" value="SOS response associated peptidase-like"/>
    <property type="match status" value="1"/>
</dbReference>
<organism evidence="9 10">
    <name type="scientific">Bacillus salacetis</name>
    <dbReference type="NCBI Taxonomy" id="2315464"/>
    <lineage>
        <taxon>Bacteria</taxon>
        <taxon>Bacillati</taxon>
        <taxon>Bacillota</taxon>
        <taxon>Bacilli</taxon>
        <taxon>Bacillales</taxon>
        <taxon>Bacillaceae</taxon>
        <taxon>Bacillus</taxon>
    </lineage>
</organism>
<keyword evidence="7" id="KW-0456">Lyase</keyword>
<protein>
    <recommendedName>
        <fullName evidence="8">Abasic site processing protein</fullName>
        <ecNumber evidence="8">3.4.-.-</ecNumber>
    </recommendedName>
</protein>
<evidence type="ECO:0000256" key="7">
    <source>
        <dbReference type="ARBA" id="ARBA00023239"/>
    </source>
</evidence>
<dbReference type="PANTHER" id="PTHR13604">
    <property type="entry name" value="DC12-RELATED"/>
    <property type="match status" value="1"/>
</dbReference>
<keyword evidence="3" id="KW-0227">DNA damage</keyword>
<evidence type="ECO:0000256" key="5">
    <source>
        <dbReference type="ARBA" id="ARBA00023124"/>
    </source>
</evidence>
<name>A0A3A1QTU2_9BACI</name>